<dbReference type="PaxDb" id="4081-Solyc01g086790.1.1"/>
<feature type="compositionally biased region" description="Basic and acidic residues" evidence="1">
    <location>
        <begin position="1"/>
        <end position="14"/>
    </location>
</feature>
<reference evidence="2" key="2">
    <citation type="submission" date="2019-01" db="UniProtKB">
        <authorList>
            <consortium name="EnsemblPlants"/>
        </authorList>
    </citation>
    <scope>IDENTIFICATION</scope>
    <source>
        <strain evidence="2">cv. Heinz 1706</strain>
    </source>
</reference>
<keyword evidence="3" id="KW-1185">Reference proteome</keyword>
<dbReference type="PANTHER" id="PTHR48186">
    <property type="entry name" value="NB-ARC DOMAIN-CONTAINING PROTEIN"/>
    <property type="match status" value="1"/>
</dbReference>
<dbReference type="AlphaFoldDB" id="A0A3Q7EJ15"/>
<sequence length="138" mass="16049">MERDHHTEKMREGAQKTPSQCRRKRCTTGSTKSMLPPLMKMNVQVSLPPNPKQSNCSSSTRPMQKTSQSSAVARPIPKETQSDTDMKKKFESNKRKFEQRLADEREAKRRIVLVDFRQMPKAAYDPPAPKRCWNRKRC</sequence>
<feature type="compositionally biased region" description="Polar residues" evidence="1">
    <location>
        <begin position="43"/>
        <end position="71"/>
    </location>
</feature>
<evidence type="ECO:0000313" key="3">
    <source>
        <dbReference type="Proteomes" id="UP000004994"/>
    </source>
</evidence>
<evidence type="ECO:0000313" key="2">
    <source>
        <dbReference type="EnsemblPlants" id="Solyc01g086790.1.1.1"/>
    </source>
</evidence>
<dbReference type="Proteomes" id="UP000004994">
    <property type="component" value="Chromosome 1"/>
</dbReference>
<dbReference type="PANTHER" id="PTHR48186:SF1">
    <property type="entry name" value="TPX2 C-TERMINAL DOMAIN-CONTAINING PROTEIN"/>
    <property type="match status" value="1"/>
</dbReference>
<feature type="compositionally biased region" description="Basic and acidic residues" evidence="1">
    <location>
        <begin position="76"/>
        <end position="102"/>
    </location>
</feature>
<accession>A0A3Q7EJ15</accession>
<dbReference type="InParanoid" id="A0A3Q7EJ15"/>
<proteinExistence type="predicted"/>
<reference evidence="2" key="1">
    <citation type="journal article" date="2012" name="Nature">
        <title>The tomato genome sequence provides insights into fleshy fruit evolution.</title>
        <authorList>
            <consortium name="Tomato Genome Consortium"/>
        </authorList>
    </citation>
    <scope>NUCLEOTIDE SEQUENCE [LARGE SCALE GENOMIC DNA]</scope>
    <source>
        <strain evidence="2">cv. Heinz 1706</strain>
    </source>
</reference>
<name>A0A3Q7EJ15_SOLLC</name>
<organism evidence="2">
    <name type="scientific">Solanum lycopersicum</name>
    <name type="common">Tomato</name>
    <name type="synonym">Lycopersicon esculentum</name>
    <dbReference type="NCBI Taxonomy" id="4081"/>
    <lineage>
        <taxon>Eukaryota</taxon>
        <taxon>Viridiplantae</taxon>
        <taxon>Streptophyta</taxon>
        <taxon>Embryophyta</taxon>
        <taxon>Tracheophyta</taxon>
        <taxon>Spermatophyta</taxon>
        <taxon>Magnoliopsida</taxon>
        <taxon>eudicotyledons</taxon>
        <taxon>Gunneridae</taxon>
        <taxon>Pentapetalae</taxon>
        <taxon>asterids</taxon>
        <taxon>lamiids</taxon>
        <taxon>Solanales</taxon>
        <taxon>Solanaceae</taxon>
        <taxon>Solanoideae</taxon>
        <taxon>Solaneae</taxon>
        <taxon>Solanum</taxon>
        <taxon>Solanum subgen. Lycopersicon</taxon>
    </lineage>
</organism>
<evidence type="ECO:0000256" key="1">
    <source>
        <dbReference type="SAM" id="MobiDB-lite"/>
    </source>
</evidence>
<dbReference type="EnsemblPlants" id="Solyc01g086790.1.1">
    <property type="protein sequence ID" value="Solyc01g086790.1.1.1"/>
    <property type="gene ID" value="Solyc01g086790.1"/>
</dbReference>
<dbReference type="OMA" id="MERDHHT"/>
<protein>
    <submittedName>
        <fullName evidence="2">Uncharacterized protein</fullName>
    </submittedName>
</protein>
<feature type="region of interest" description="Disordered" evidence="1">
    <location>
        <begin position="1"/>
        <end position="102"/>
    </location>
</feature>
<dbReference type="Gramene" id="Solyc01g086790.1.1">
    <property type="protein sequence ID" value="Solyc01g086790.1.1.1"/>
    <property type="gene ID" value="Solyc01g086790.1"/>
</dbReference>